<feature type="region of interest" description="Disordered" evidence="1">
    <location>
        <begin position="1"/>
        <end position="23"/>
    </location>
</feature>
<feature type="compositionally biased region" description="Polar residues" evidence="1">
    <location>
        <begin position="1"/>
        <end position="19"/>
    </location>
</feature>
<protein>
    <submittedName>
        <fullName evidence="2">Uncharacterized protein</fullName>
    </submittedName>
</protein>
<dbReference type="AlphaFoldDB" id="A0A161R0E9"/>
<proteinExistence type="predicted"/>
<reference evidence="2 3" key="1">
    <citation type="submission" date="2016-03" db="EMBL/GenBank/DDBJ databases">
        <title>Microsymbionts genomes from the relict species Vavilovia formosa (Stev.) Fed.</title>
        <authorList>
            <person name="Kopat V."/>
            <person name="Chirak E."/>
            <person name="Kimeklis A."/>
            <person name="Andronov E."/>
        </authorList>
    </citation>
    <scope>NUCLEOTIDE SEQUENCE [LARGE SCALE GENOMIC DNA]</scope>
    <source>
        <strain evidence="2 3">Vaf07</strain>
    </source>
</reference>
<evidence type="ECO:0000256" key="1">
    <source>
        <dbReference type="SAM" id="MobiDB-lite"/>
    </source>
</evidence>
<dbReference type="STRING" id="943830.A4A58_08375"/>
<evidence type="ECO:0000313" key="2">
    <source>
        <dbReference type="EMBL" id="KZD22081.1"/>
    </source>
</evidence>
<comment type="caution">
    <text evidence="2">The sequence shown here is derived from an EMBL/GenBank/DDBJ whole genome shotgun (WGS) entry which is preliminary data.</text>
</comment>
<organism evidence="2 3">
    <name type="scientific">Tardiphaga robiniae</name>
    <dbReference type="NCBI Taxonomy" id="943830"/>
    <lineage>
        <taxon>Bacteria</taxon>
        <taxon>Pseudomonadati</taxon>
        <taxon>Pseudomonadota</taxon>
        <taxon>Alphaproteobacteria</taxon>
        <taxon>Hyphomicrobiales</taxon>
        <taxon>Nitrobacteraceae</taxon>
        <taxon>Tardiphaga</taxon>
    </lineage>
</organism>
<sequence length="68" mass="7367">MQQTSRTAEQHRATCNGQALGNAPAIVKDHKPIAKATATGQPEAMEMDLRIALCHRATSTHVMTIRSI</sequence>
<evidence type="ECO:0000313" key="3">
    <source>
        <dbReference type="Proteomes" id="UP000076574"/>
    </source>
</evidence>
<accession>A0A161R0E9</accession>
<gene>
    <name evidence="2" type="ORF">A4A58_08375</name>
</gene>
<dbReference type="Proteomes" id="UP000076574">
    <property type="component" value="Unassembled WGS sequence"/>
</dbReference>
<dbReference type="EMBL" id="LVYV01000023">
    <property type="protein sequence ID" value="KZD22081.1"/>
    <property type="molecule type" value="Genomic_DNA"/>
</dbReference>
<keyword evidence="3" id="KW-1185">Reference proteome</keyword>
<name>A0A161R0E9_9BRAD</name>